<keyword evidence="1" id="KW-0732">Signal</keyword>
<comment type="caution">
    <text evidence="3">The sequence shown here is derived from an EMBL/GenBank/DDBJ whole genome shotgun (WGS) entry which is preliminary data.</text>
</comment>
<organism evidence="3 4">
    <name type="scientific">Arthrobacter crusticola</name>
    <dbReference type="NCBI Taxonomy" id="2547960"/>
    <lineage>
        <taxon>Bacteria</taxon>
        <taxon>Bacillati</taxon>
        <taxon>Actinomycetota</taxon>
        <taxon>Actinomycetes</taxon>
        <taxon>Micrococcales</taxon>
        <taxon>Micrococcaceae</taxon>
        <taxon>Arthrobacter</taxon>
    </lineage>
</organism>
<feature type="domain" description="AMIN-like" evidence="2">
    <location>
        <begin position="52"/>
        <end position="182"/>
    </location>
</feature>
<keyword evidence="4" id="KW-1185">Reference proteome</keyword>
<protein>
    <recommendedName>
        <fullName evidence="2">AMIN-like domain-containing protein</fullName>
    </recommendedName>
</protein>
<evidence type="ECO:0000313" key="3">
    <source>
        <dbReference type="EMBL" id="TDK25363.1"/>
    </source>
</evidence>
<sequence length="184" mass="19433">MKNLKKKSSSALAVFALAAGLGIGAPGPASAANCGITWGSLPRTAAAQPTAPITNVRAGRHTCFDRMVIDLRGERVGYDIRYARSVHAPGSGARVPLRGAADLSIRVKAPAYNARGQATYRPANRSDVVSTAGYSTFRQIAYAGSFEGETTFGLGVRARLPYRVFALDTPGTGSRLVVDVAHRW</sequence>
<dbReference type="Pfam" id="PF24837">
    <property type="entry name" value="AMIN-like"/>
    <property type="match status" value="1"/>
</dbReference>
<dbReference type="RefSeq" id="WP_133403638.1">
    <property type="nucleotide sequence ID" value="NZ_SMTK01000003.1"/>
</dbReference>
<dbReference type="OrthoDB" id="3393679at2"/>
<evidence type="ECO:0000259" key="2">
    <source>
        <dbReference type="Pfam" id="PF24837"/>
    </source>
</evidence>
<proteinExistence type="predicted"/>
<dbReference type="Proteomes" id="UP000295411">
    <property type="component" value="Unassembled WGS sequence"/>
</dbReference>
<evidence type="ECO:0000256" key="1">
    <source>
        <dbReference type="SAM" id="SignalP"/>
    </source>
</evidence>
<gene>
    <name evidence="3" type="ORF">E2F48_08820</name>
</gene>
<accession>A0A4R5TW59</accession>
<dbReference type="AlphaFoldDB" id="A0A4R5TW59"/>
<evidence type="ECO:0000313" key="4">
    <source>
        <dbReference type="Proteomes" id="UP000295411"/>
    </source>
</evidence>
<reference evidence="3 4" key="1">
    <citation type="submission" date="2019-03" db="EMBL/GenBank/DDBJ databases">
        <title>Arthrobacter sp. nov., an bacterium isolated from biocrust in Mu Us Desert.</title>
        <authorList>
            <person name="Lixiong L."/>
        </authorList>
    </citation>
    <scope>NUCLEOTIDE SEQUENCE [LARGE SCALE GENOMIC DNA]</scope>
    <source>
        <strain evidence="3 4">SLN-3</strain>
    </source>
</reference>
<feature type="signal peptide" evidence="1">
    <location>
        <begin position="1"/>
        <end position="31"/>
    </location>
</feature>
<name>A0A4R5TW59_9MICC</name>
<feature type="chain" id="PRO_5020425982" description="AMIN-like domain-containing protein" evidence="1">
    <location>
        <begin position="32"/>
        <end position="184"/>
    </location>
</feature>
<dbReference type="InterPro" id="IPR056303">
    <property type="entry name" value="AMIN-like"/>
</dbReference>
<dbReference type="EMBL" id="SMTK01000003">
    <property type="protein sequence ID" value="TDK25363.1"/>
    <property type="molecule type" value="Genomic_DNA"/>
</dbReference>